<keyword evidence="1" id="KW-0813">Transport</keyword>
<sequence length="160" mass="17042">MLSVRSTSFAVSVDSKSNEAPISQVDLSTFDEGLLSFSCLYKFLFTGGRALKSAENFKMIEKLAEKLGAAVGATRAAVDAGFVPNDLQVGQTGKIVAPKLYMAFGVSGAIQHLAGIRDSKVIVAVNKDADAPIFQVADYGLVGDLFEVIPELLEKLPEKK</sequence>
<evidence type="ECO:0000313" key="3">
    <source>
        <dbReference type="EMBL" id="KAJ6332799.1"/>
    </source>
</evidence>
<gene>
    <name evidence="3" type="ORF">OIU77_008784</name>
</gene>
<dbReference type="Pfam" id="PF00766">
    <property type="entry name" value="ETF_alpha"/>
    <property type="match status" value="1"/>
</dbReference>
<dbReference type="Proteomes" id="UP001141253">
    <property type="component" value="Chromosome 11"/>
</dbReference>
<comment type="caution">
    <text evidence="3">The sequence shown here is derived from an EMBL/GenBank/DDBJ whole genome shotgun (WGS) entry which is preliminary data.</text>
</comment>
<dbReference type="PANTHER" id="PTHR43153:SF1">
    <property type="entry name" value="ELECTRON TRANSFER FLAVOPROTEIN SUBUNIT ALPHA, MITOCHONDRIAL"/>
    <property type="match status" value="1"/>
</dbReference>
<dbReference type="InterPro" id="IPR029035">
    <property type="entry name" value="DHS-like_NAD/FAD-binding_dom"/>
</dbReference>
<keyword evidence="1" id="KW-0249">Electron transport</keyword>
<organism evidence="3 4">
    <name type="scientific">Salix suchowensis</name>
    <dbReference type="NCBI Taxonomy" id="1278906"/>
    <lineage>
        <taxon>Eukaryota</taxon>
        <taxon>Viridiplantae</taxon>
        <taxon>Streptophyta</taxon>
        <taxon>Embryophyta</taxon>
        <taxon>Tracheophyta</taxon>
        <taxon>Spermatophyta</taxon>
        <taxon>Magnoliopsida</taxon>
        <taxon>eudicotyledons</taxon>
        <taxon>Gunneridae</taxon>
        <taxon>Pentapetalae</taxon>
        <taxon>rosids</taxon>
        <taxon>fabids</taxon>
        <taxon>Malpighiales</taxon>
        <taxon>Salicaceae</taxon>
        <taxon>Saliceae</taxon>
        <taxon>Salix</taxon>
    </lineage>
</organism>
<dbReference type="SUPFAM" id="SSF52467">
    <property type="entry name" value="DHS-like NAD/FAD-binding domain"/>
    <property type="match status" value="1"/>
</dbReference>
<name>A0ABQ9ACX7_9ROSI</name>
<dbReference type="PANTHER" id="PTHR43153">
    <property type="entry name" value="ELECTRON TRANSFER FLAVOPROTEIN ALPHA"/>
    <property type="match status" value="1"/>
</dbReference>
<keyword evidence="4" id="KW-1185">Reference proteome</keyword>
<dbReference type="InterPro" id="IPR001308">
    <property type="entry name" value="ETF_a/FixB"/>
</dbReference>
<feature type="domain" description="Electron transfer flavoprotein alpha subunit C-terminal" evidence="2">
    <location>
        <begin position="42"/>
        <end position="117"/>
    </location>
</feature>
<dbReference type="InterPro" id="IPR018206">
    <property type="entry name" value="ETF_asu_C_CS"/>
</dbReference>
<accession>A0ABQ9ACX7</accession>
<dbReference type="PROSITE" id="PS00696">
    <property type="entry name" value="ETF_ALPHA"/>
    <property type="match status" value="1"/>
</dbReference>
<dbReference type="InterPro" id="IPR014731">
    <property type="entry name" value="ETF_asu_C"/>
</dbReference>
<proteinExistence type="predicted"/>
<dbReference type="Gene3D" id="3.40.50.1220">
    <property type="entry name" value="TPP-binding domain"/>
    <property type="match status" value="1"/>
</dbReference>
<evidence type="ECO:0000313" key="4">
    <source>
        <dbReference type="Proteomes" id="UP001141253"/>
    </source>
</evidence>
<reference evidence="3" key="2">
    <citation type="journal article" date="2023" name="Int. J. Mol. Sci.">
        <title>De Novo Assembly and Annotation of 11 Diverse Shrub Willow (Salix) Genomes Reveals Novel Gene Organization in Sex-Linked Regions.</title>
        <authorList>
            <person name="Hyden B."/>
            <person name="Feng K."/>
            <person name="Yates T.B."/>
            <person name="Jawdy S."/>
            <person name="Cereghino C."/>
            <person name="Smart L.B."/>
            <person name="Muchero W."/>
        </authorList>
    </citation>
    <scope>NUCLEOTIDE SEQUENCE</scope>
    <source>
        <tissue evidence="3">Shoot tip</tissue>
    </source>
</reference>
<dbReference type="EMBL" id="JAPFFI010000021">
    <property type="protein sequence ID" value="KAJ6332799.1"/>
    <property type="molecule type" value="Genomic_DNA"/>
</dbReference>
<evidence type="ECO:0000256" key="1">
    <source>
        <dbReference type="ARBA" id="ARBA00022982"/>
    </source>
</evidence>
<reference evidence="3" key="1">
    <citation type="submission" date="2022-10" db="EMBL/GenBank/DDBJ databases">
        <authorList>
            <person name="Hyden B.L."/>
            <person name="Feng K."/>
            <person name="Yates T."/>
            <person name="Jawdy S."/>
            <person name="Smart L.B."/>
            <person name="Muchero W."/>
        </authorList>
    </citation>
    <scope>NUCLEOTIDE SEQUENCE</scope>
    <source>
        <tissue evidence="3">Shoot tip</tissue>
    </source>
</reference>
<evidence type="ECO:0000259" key="2">
    <source>
        <dbReference type="Pfam" id="PF00766"/>
    </source>
</evidence>
<protein>
    <recommendedName>
        <fullName evidence="2">Electron transfer flavoprotein alpha subunit C-terminal domain-containing protein</fullName>
    </recommendedName>
</protein>